<gene>
    <name evidence="1" type="ORF">Mbo4_036</name>
</gene>
<proteinExistence type="predicted"/>
<organism evidence="1 2">
    <name type="scientific">Rhodococcus phage Mbo4</name>
    <dbReference type="NCBI Taxonomy" id="2936912"/>
    <lineage>
        <taxon>Viruses</taxon>
        <taxon>Duplodnaviria</taxon>
        <taxon>Heunggongvirae</taxon>
        <taxon>Uroviricota</taxon>
        <taxon>Caudoviricetes</taxon>
        <taxon>Mboquatrovirus</taxon>
        <taxon>Mboquatrovirus Mbo4</taxon>
    </lineage>
</organism>
<reference evidence="1" key="1">
    <citation type="submission" date="2022-04" db="EMBL/GenBank/DDBJ databases">
        <authorList>
            <person name="Hwangbo M."/>
            <person name="Wang B."/>
            <person name="Yang S.-H."/>
            <person name="Gill J.J."/>
            <person name="Chu K.-H."/>
            <person name="Young R."/>
        </authorList>
    </citation>
    <scope>NUCLEOTIDE SEQUENCE</scope>
</reference>
<accession>A0A9E7IMJ5</accession>
<dbReference type="EMBL" id="ON191532">
    <property type="protein sequence ID" value="URG17526.1"/>
    <property type="molecule type" value="Genomic_DNA"/>
</dbReference>
<evidence type="ECO:0000313" key="2">
    <source>
        <dbReference type="Proteomes" id="UP001057085"/>
    </source>
</evidence>
<name>A0A9E7IMJ5_9CAUD</name>
<protein>
    <submittedName>
        <fullName evidence="1">Uncharacterized protein</fullName>
    </submittedName>
</protein>
<sequence>MSDFPVFDHVRPMQTAHDGNTIFVVNDRDVLAELATIEPLDDRADYFCSIPIRSVWNSGVGPTVELGPFSLDAKEVVGLHNALVEHMRAFPSEFKFGGAS</sequence>
<dbReference type="Proteomes" id="UP001057085">
    <property type="component" value="Segment"/>
</dbReference>
<evidence type="ECO:0000313" key="1">
    <source>
        <dbReference type="EMBL" id="URG17526.1"/>
    </source>
</evidence>
<keyword evidence="2" id="KW-1185">Reference proteome</keyword>